<dbReference type="SUPFAM" id="SSF51735">
    <property type="entry name" value="NAD(P)-binding Rossmann-fold domains"/>
    <property type="match status" value="1"/>
</dbReference>
<evidence type="ECO:0000259" key="1">
    <source>
        <dbReference type="Pfam" id="PF04321"/>
    </source>
</evidence>
<gene>
    <name evidence="2" type="ORF">GCM10007147_21660</name>
</gene>
<dbReference type="EMBL" id="BMXL01000009">
    <property type="protein sequence ID" value="GHD24938.1"/>
    <property type="molecule type" value="Genomic_DNA"/>
</dbReference>
<keyword evidence="3" id="KW-1185">Reference proteome</keyword>
<name>A0A918XBG8_9ACTN</name>
<feature type="domain" description="RmlD-like substrate binding" evidence="1">
    <location>
        <begin position="6"/>
        <end position="279"/>
    </location>
</feature>
<comment type="caution">
    <text evidence="2">The sequence shown here is derived from an EMBL/GenBank/DDBJ whole genome shotgun (WGS) entry which is preliminary data.</text>
</comment>
<proteinExistence type="predicted"/>
<accession>A0A918XBG8</accession>
<sequence length="308" mass="33501">MPRALIVGSGFLGRALADTLAADGWGVALASRNSPRHWGRSRGQTWLPLDAVDREACLRTVEGFAPDRTVLVHGPSDVTWCERHPVRAWKLHGAITANIALAAPGTRPLLISTDSVFDGTDQHPTEATPVHPVSGYGRAKVNAERVLHTTARDGSVLRVSLVYGYEFPNTDKWLNFFSACAHRLVRGRTFLAPTDQWTTPVHVDDVARVAGALLEPGAPAPPPLLHLGGPERVSRAAWAGTIADAVGAPRSLLRAVPRAESRYASRPENTCLSSTFLRDVPALRDRPPRRVREVAWDLAPMFQAESHL</sequence>
<dbReference type="PANTHER" id="PTHR43242">
    <property type="entry name" value="NAD(P)-BINDING ROSSMANN-FOLD SUPERFAMILY PROTEIN"/>
    <property type="match status" value="1"/>
</dbReference>
<dbReference type="AlphaFoldDB" id="A0A918XBG8"/>
<dbReference type="Gene3D" id="3.40.50.720">
    <property type="entry name" value="NAD(P)-binding Rossmann-like Domain"/>
    <property type="match status" value="1"/>
</dbReference>
<dbReference type="Pfam" id="PF04321">
    <property type="entry name" value="RmlD_sub_bind"/>
    <property type="match status" value="1"/>
</dbReference>
<evidence type="ECO:0000313" key="2">
    <source>
        <dbReference type="EMBL" id="GHD24938.1"/>
    </source>
</evidence>
<evidence type="ECO:0000313" key="3">
    <source>
        <dbReference type="Proteomes" id="UP000654947"/>
    </source>
</evidence>
<dbReference type="InterPro" id="IPR029903">
    <property type="entry name" value="RmlD-like-bd"/>
</dbReference>
<dbReference type="PANTHER" id="PTHR43242:SF1">
    <property type="entry name" value="NAD(P)-BINDING ROSSMANN-FOLD SUPERFAMILY PROTEIN"/>
    <property type="match status" value="1"/>
</dbReference>
<protein>
    <submittedName>
        <fullName evidence="2">NAD(P)-dependent oxidoreductase</fullName>
    </submittedName>
</protein>
<reference evidence="2 3" key="1">
    <citation type="journal article" date="2014" name="Int. J. Syst. Evol. Microbiol.">
        <title>Complete genome sequence of Corynebacterium casei LMG S-19264T (=DSM 44701T), isolated from a smear-ripened cheese.</title>
        <authorList>
            <consortium name="US DOE Joint Genome Institute (JGI-PGF)"/>
            <person name="Walter F."/>
            <person name="Albersmeier A."/>
            <person name="Kalinowski J."/>
            <person name="Ruckert C."/>
        </authorList>
    </citation>
    <scope>NUCLEOTIDE SEQUENCE [LARGE SCALE GENOMIC DNA]</scope>
    <source>
        <strain evidence="2 3">KCTC 19473</strain>
    </source>
</reference>
<organism evidence="2 3">
    <name type="scientific">Nocardiopsis kunsanensis</name>
    <dbReference type="NCBI Taxonomy" id="141693"/>
    <lineage>
        <taxon>Bacteria</taxon>
        <taxon>Bacillati</taxon>
        <taxon>Actinomycetota</taxon>
        <taxon>Actinomycetes</taxon>
        <taxon>Streptosporangiales</taxon>
        <taxon>Nocardiopsidaceae</taxon>
        <taxon>Nocardiopsis</taxon>
    </lineage>
</organism>
<dbReference type="Proteomes" id="UP000654947">
    <property type="component" value="Unassembled WGS sequence"/>
</dbReference>
<dbReference type="InterPro" id="IPR036291">
    <property type="entry name" value="NAD(P)-bd_dom_sf"/>
</dbReference>